<evidence type="ECO:0000313" key="5">
    <source>
        <dbReference type="EMBL" id="KAG8458818.1"/>
    </source>
</evidence>
<evidence type="ECO:0000259" key="4">
    <source>
        <dbReference type="PROSITE" id="PS50893"/>
    </source>
</evidence>
<sequence>MAPHEDAVAVELRGLSFAYAHGAPPVVAGASLVVRRGARLVLVGLNGAGKSTLMSLMAGKRRPTGGCALALGEDAFESTALANRVTFVTNEWVLPVSVPVAELVASAAVGVDARRVRELVDALDAGPLLTKDAGALSDGQRRRVQLLCTLLPPRELILLDEVTNSLDVLARARLLDWLRDAESKGRGATVIFCSHIFDGLDGWATDVAHVDAGAIAHALPASRLPPGSPLHATVAAWLAVDRAAAERSPARRAAAEAGAVALERILAQAAARGAARGVGAAGVRHRADAALGSARGGAGARAAPATAAGDGARDTDGNEGAPLLNCPPNVGGGAKERGAHGGGACKKPRPDSTASEWAVGTAAAAAGAGAGGGRGGGGGGACVGAGEAAARAPIATPQPPPAPPSASASADGRDDAPDAPYAVSAVRAAAARGGQPAPGAASGRARLARQLAPDAERMQRPLSAALRAVGDGARACAHAVDDGDAGALAAARARLTQLWAQTQLALAAFEKAAAFEKGGDAGAPSAGGGARRAADAGGARELPFGWGARQVTLGEEELLSRGVIAPLPGRAAAGTAASGP</sequence>
<dbReference type="InterPro" id="IPR003439">
    <property type="entry name" value="ABC_transporter-like_ATP-bd"/>
</dbReference>
<feature type="region of interest" description="Disordered" evidence="3">
    <location>
        <begin position="393"/>
        <end position="418"/>
    </location>
</feature>
<evidence type="ECO:0000256" key="3">
    <source>
        <dbReference type="SAM" id="MobiDB-lite"/>
    </source>
</evidence>
<evidence type="ECO:0000313" key="6">
    <source>
        <dbReference type="Proteomes" id="UP000751190"/>
    </source>
</evidence>
<evidence type="ECO:0000256" key="1">
    <source>
        <dbReference type="ARBA" id="ARBA00022741"/>
    </source>
</evidence>
<feature type="domain" description="ABC transporter" evidence="4">
    <location>
        <begin position="10"/>
        <end position="237"/>
    </location>
</feature>
<dbReference type="Pfam" id="PF00005">
    <property type="entry name" value="ABC_tran"/>
    <property type="match status" value="1"/>
</dbReference>
<keyword evidence="2" id="KW-0067">ATP-binding</keyword>
<dbReference type="InterPro" id="IPR027417">
    <property type="entry name" value="P-loop_NTPase"/>
</dbReference>
<dbReference type="PANTHER" id="PTHR43158:SF2">
    <property type="entry name" value="SKFA PEPTIDE EXPORT ATP-BINDING PROTEIN SKFE"/>
    <property type="match status" value="1"/>
</dbReference>
<evidence type="ECO:0000256" key="2">
    <source>
        <dbReference type="ARBA" id="ARBA00022840"/>
    </source>
</evidence>
<accession>A0A8J5X8V9</accession>
<organism evidence="5 6">
    <name type="scientific">Diacronema lutheri</name>
    <name type="common">Unicellular marine alga</name>
    <name type="synonym">Monochrysis lutheri</name>
    <dbReference type="NCBI Taxonomy" id="2081491"/>
    <lineage>
        <taxon>Eukaryota</taxon>
        <taxon>Haptista</taxon>
        <taxon>Haptophyta</taxon>
        <taxon>Pavlovophyceae</taxon>
        <taxon>Pavlovales</taxon>
        <taxon>Pavlovaceae</taxon>
        <taxon>Diacronema</taxon>
    </lineage>
</organism>
<name>A0A8J5X8V9_DIALT</name>
<dbReference type="PANTHER" id="PTHR43158">
    <property type="entry name" value="SKFA PEPTIDE EXPORT ATP-BINDING PROTEIN SKFE"/>
    <property type="match status" value="1"/>
</dbReference>
<dbReference type="EMBL" id="JAGTXO010000047">
    <property type="protein sequence ID" value="KAG8458818.1"/>
    <property type="molecule type" value="Genomic_DNA"/>
</dbReference>
<protein>
    <recommendedName>
        <fullName evidence="4">ABC transporter domain-containing protein</fullName>
    </recommendedName>
</protein>
<dbReference type="InterPro" id="IPR003593">
    <property type="entry name" value="AAA+_ATPase"/>
</dbReference>
<keyword evidence="6" id="KW-1185">Reference proteome</keyword>
<dbReference type="Proteomes" id="UP000751190">
    <property type="component" value="Unassembled WGS sequence"/>
</dbReference>
<dbReference type="SMART" id="SM00382">
    <property type="entry name" value="AAA"/>
    <property type="match status" value="1"/>
</dbReference>
<dbReference type="GO" id="GO:0005524">
    <property type="term" value="F:ATP binding"/>
    <property type="evidence" value="ECO:0007669"/>
    <property type="project" value="UniProtKB-KW"/>
</dbReference>
<keyword evidence="1" id="KW-0547">Nucleotide-binding</keyword>
<feature type="compositionally biased region" description="Low complexity" evidence="3">
    <location>
        <begin position="300"/>
        <end position="310"/>
    </location>
</feature>
<dbReference type="GO" id="GO:0016887">
    <property type="term" value="F:ATP hydrolysis activity"/>
    <property type="evidence" value="ECO:0007669"/>
    <property type="project" value="InterPro"/>
</dbReference>
<dbReference type="SUPFAM" id="SSF52540">
    <property type="entry name" value="P-loop containing nucleoside triphosphate hydrolases"/>
    <property type="match status" value="1"/>
</dbReference>
<dbReference type="PROSITE" id="PS50893">
    <property type="entry name" value="ABC_TRANSPORTER_2"/>
    <property type="match status" value="1"/>
</dbReference>
<dbReference type="OMA" id="CAHAVDD"/>
<dbReference type="AlphaFoldDB" id="A0A8J5X8V9"/>
<gene>
    <name evidence="5" type="ORF">KFE25_005245</name>
</gene>
<proteinExistence type="predicted"/>
<reference evidence="5" key="1">
    <citation type="submission" date="2021-05" db="EMBL/GenBank/DDBJ databases">
        <title>The genome of the haptophyte Pavlova lutheri (Diacronema luteri, Pavlovales) - a model for lipid biosynthesis in eukaryotic algae.</title>
        <authorList>
            <person name="Hulatt C.J."/>
            <person name="Posewitz M.C."/>
        </authorList>
    </citation>
    <scope>NUCLEOTIDE SEQUENCE</scope>
    <source>
        <strain evidence="5">NIVA-4/92</strain>
    </source>
</reference>
<comment type="caution">
    <text evidence="5">The sequence shown here is derived from an EMBL/GenBank/DDBJ whole genome shotgun (WGS) entry which is preliminary data.</text>
</comment>
<dbReference type="OrthoDB" id="6512918at2759"/>
<dbReference type="Gene3D" id="3.40.50.300">
    <property type="entry name" value="P-loop containing nucleotide triphosphate hydrolases"/>
    <property type="match status" value="1"/>
</dbReference>
<feature type="region of interest" description="Disordered" evidence="3">
    <location>
        <begin position="292"/>
        <end position="358"/>
    </location>
</feature>